<accession>A0ACC0Y8P3</accession>
<protein>
    <submittedName>
        <fullName evidence="1">Uncharacterized protein</fullName>
    </submittedName>
</protein>
<dbReference type="EMBL" id="CM047743">
    <property type="protein sequence ID" value="KAJ0031359.1"/>
    <property type="molecule type" value="Genomic_DNA"/>
</dbReference>
<dbReference type="Proteomes" id="UP001163603">
    <property type="component" value="Chromosome 8"/>
</dbReference>
<organism evidence="1 2">
    <name type="scientific">Pistacia integerrima</name>
    <dbReference type="NCBI Taxonomy" id="434235"/>
    <lineage>
        <taxon>Eukaryota</taxon>
        <taxon>Viridiplantae</taxon>
        <taxon>Streptophyta</taxon>
        <taxon>Embryophyta</taxon>
        <taxon>Tracheophyta</taxon>
        <taxon>Spermatophyta</taxon>
        <taxon>Magnoliopsida</taxon>
        <taxon>eudicotyledons</taxon>
        <taxon>Gunneridae</taxon>
        <taxon>Pentapetalae</taxon>
        <taxon>rosids</taxon>
        <taxon>malvids</taxon>
        <taxon>Sapindales</taxon>
        <taxon>Anacardiaceae</taxon>
        <taxon>Pistacia</taxon>
    </lineage>
</organism>
<sequence>MTLQMTMAGWSWIKYLEEMCRILKSRMSKMTILVVMVVQNIS</sequence>
<comment type="caution">
    <text evidence="1">The sequence shown here is derived from an EMBL/GenBank/DDBJ whole genome shotgun (WGS) entry which is preliminary data.</text>
</comment>
<name>A0ACC0Y8P3_9ROSI</name>
<evidence type="ECO:0000313" key="1">
    <source>
        <dbReference type="EMBL" id="KAJ0031359.1"/>
    </source>
</evidence>
<evidence type="ECO:0000313" key="2">
    <source>
        <dbReference type="Proteomes" id="UP001163603"/>
    </source>
</evidence>
<gene>
    <name evidence="1" type="ORF">Pint_13955</name>
</gene>
<reference evidence="2" key="1">
    <citation type="journal article" date="2023" name="G3 (Bethesda)">
        <title>Genome assembly and association tests identify interacting loci associated with vigor, precocity, and sex in interspecific pistachio rootstocks.</title>
        <authorList>
            <person name="Palmer W."/>
            <person name="Jacygrad E."/>
            <person name="Sagayaradj S."/>
            <person name="Cavanaugh K."/>
            <person name="Han R."/>
            <person name="Bertier L."/>
            <person name="Beede B."/>
            <person name="Kafkas S."/>
            <person name="Golino D."/>
            <person name="Preece J."/>
            <person name="Michelmore R."/>
        </authorList>
    </citation>
    <scope>NUCLEOTIDE SEQUENCE [LARGE SCALE GENOMIC DNA]</scope>
</reference>
<keyword evidence="2" id="KW-1185">Reference proteome</keyword>
<proteinExistence type="predicted"/>